<feature type="region of interest" description="Disordered" evidence="1">
    <location>
        <begin position="203"/>
        <end position="237"/>
    </location>
</feature>
<evidence type="ECO:0000313" key="2">
    <source>
        <dbReference type="EMBL" id="ROT78995.1"/>
    </source>
</evidence>
<comment type="caution">
    <text evidence="2">The sequence shown here is derived from an EMBL/GenBank/DDBJ whole genome shotgun (WGS) entry which is preliminary data.</text>
</comment>
<protein>
    <submittedName>
        <fullName evidence="2">Uncharacterized protein</fullName>
    </submittedName>
</protein>
<reference evidence="2 3" key="2">
    <citation type="submission" date="2019-01" db="EMBL/GenBank/DDBJ databases">
        <title>The decoding of complex shrimp genome reveals the adaptation for benthos swimmer, frequently molting mechanism and breeding impact on genome.</title>
        <authorList>
            <person name="Sun Y."/>
            <person name="Gao Y."/>
            <person name="Yu Y."/>
        </authorList>
    </citation>
    <scope>NUCLEOTIDE SEQUENCE [LARGE SCALE GENOMIC DNA]</scope>
    <source>
        <tissue evidence="2">Muscle</tissue>
    </source>
</reference>
<dbReference type="Proteomes" id="UP000283509">
    <property type="component" value="Unassembled WGS sequence"/>
</dbReference>
<dbReference type="AlphaFoldDB" id="A0A423TRC6"/>
<organism evidence="2 3">
    <name type="scientific">Penaeus vannamei</name>
    <name type="common">Whiteleg shrimp</name>
    <name type="synonym">Litopenaeus vannamei</name>
    <dbReference type="NCBI Taxonomy" id="6689"/>
    <lineage>
        <taxon>Eukaryota</taxon>
        <taxon>Metazoa</taxon>
        <taxon>Ecdysozoa</taxon>
        <taxon>Arthropoda</taxon>
        <taxon>Crustacea</taxon>
        <taxon>Multicrustacea</taxon>
        <taxon>Malacostraca</taxon>
        <taxon>Eumalacostraca</taxon>
        <taxon>Eucarida</taxon>
        <taxon>Decapoda</taxon>
        <taxon>Dendrobranchiata</taxon>
        <taxon>Penaeoidea</taxon>
        <taxon>Penaeidae</taxon>
        <taxon>Penaeus</taxon>
    </lineage>
</organism>
<feature type="compositionally biased region" description="Pro residues" evidence="1">
    <location>
        <begin position="307"/>
        <end position="364"/>
    </location>
</feature>
<dbReference type="EMBL" id="QCYY01001305">
    <property type="protein sequence ID" value="ROT78995.1"/>
    <property type="molecule type" value="Genomic_DNA"/>
</dbReference>
<gene>
    <name evidence="2" type="ORF">C7M84_002274</name>
</gene>
<feature type="compositionally biased region" description="Low complexity" evidence="1">
    <location>
        <begin position="294"/>
        <end position="306"/>
    </location>
</feature>
<feature type="compositionally biased region" description="Low complexity" evidence="1">
    <location>
        <begin position="257"/>
        <end position="270"/>
    </location>
</feature>
<accession>A0A423TRC6</accession>
<feature type="region of interest" description="Disordered" evidence="1">
    <location>
        <begin position="257"/>
        <end position="396"/>
    </location>
</feature>
<keyword evidence="3" id="KW-1185">Reference proteome</keyword>
<reference evidence="2 3" key="1">
    <citation type="submission" date="2018-04" db="EMBL/GenBank/DDBJ databases">
        <authorList>
            <person name="Zhang X."/>
            <person name="Yuan J."/>
            <person name="Li F."/>
            <person name="Xiang J."/>
        </authorList>
    </citation>
    <scope>NUCLEOTIDE SEQUENCE [LARGE SCALE GENOMIC DNA]</scope>
    <source>
        <tissue evidence="2">Muscle</tissue>
    </source>
</reference>
<evidence type="ECO:0000256" key="1">
    <source>
        <dbReference type="SAM" id="MobiDB-lite"/>
    </source>
</evidence>
<proteinExistence type="predicted"/>
<feature type="compositionally biased region" description="Pro residues" evidence="1">
    <location>
        <begin position="209"/>
        <end position="230"/>
    </location>
</feature>
<name>A0A423TRC6_PENVA</name>
<evidence type="ECO:0000313" key="3">
    <source>
        <dbReference type="Proteomes" id="UP000283509"/>
    </source>
</evidence>
<sequence length="396" mass="42868">MPETLLDALAAPSLISLFVLVSSVVRSLVGLKQSGSGDYAFSSAFRPSPLPLPHLRDQLNALFPINLFSSHPHLLSSPPPPPISRSLTPVSSHPYPSVFSHPPPISYLIPLYPLPPAPEATPTHASTNQKLCLLPLPSSALSSPPQNIKSRLIPLFPHPHLRYNSTAHKPSPFFLSSLLFCPIFSLSSFYPLSLSPRPFLPPHGSQTLPFPPSSPPLLSTPPPDPNPNHPFPQATTPASSLLPSFWPQIRPPSLPLPLSLSPHLPTTPSHPSNPAPPTRTTSPLFLTRPNHLHPTQTPPFLFHPLTPLTPAPTPTPTPNPSLPLPPPHPLPDPRPTPYTRPQTPSLPLPPPHPPSDPPQPPTPTQTPSFLFHPLPLPDPRPNLKPRLILFHPSPPP</sequence>